<dbReference type="EMBL" id="FNJI01000001">
    <property type="protein sequence ID" value="SDO38407.1"/>
    <property type="molecule type" value="Genomic_DNA"/>
</dbReference>
<dbReference type="AlphaFoldDB" id="A0A1H0J3T0"/>
<name>A0A1H0J3T0_9BACT</name>
<gene>
    <name evidence="1" type="ORF">SAMN05660330_00138</name>
</gene>
<evidence type="ECO:0000313" key="1">
    <source>
        <dbReference type="EMBL" id="SDO38407.1"/>
    </source>
</evidence>
<protein>
    <submittedName>
        <fullName evidence="1">Uncharacterized protein</fullName>
    </submittedName>
</protein>
<reference evidence="1 2" key="1">
    <citation type="submission" date="2016-10" db="EMBL/GenBank/DDBJ databases">
        <authorList>
            <person name="de Groot N.N."/>
        </authorList>
    </citation>
    <scope>NUCLEOTIDE SEQUENCE [LARGE SCALE GENOMIC DNA]</scope>
    <source>
        <strain evidence="1 2">DSM 12130</strain>
    </source>
</reference>
<sequence>MAAEGYFHLHPTCKQGRKVNPNLPDPTVKDKLLSSWTGSNVQVVFDDIGQQRRNRIDVEQCALLLFGVRI</sequence>
<accession>A0A1H0J3T0</accession>
<organism evidence="1 2">
    <name type="scientific">Desulforhopalus singaporensis</name>
    <dbReference type="NCBI Taxonomy" id="91360"/>
    <lineage>
        <taxon>Bacteria</taxon>
        <taxon>Pseudomonadati</taxon>
        <taxon>Thermodesulfobacteriota</taxon>
        <taxon>Desulfobulbia</taxon>
        <taxon>Desulfobulbales</taxon>
        <taxon>Desulfocapsaceae</taxon>
        <taxon>Desulforhopalus</taxon>
    </lineage>
</organism>
<evidence type="ECO:0000313" key="2">
    <source>
        <dbReference type="Proteomes" id="UP000199073"/>
    </source>
</evidence>
<keyword evidence="2" id="KW-1185">Reference proteome</keyword>
<proteinExistence type="predicted"/>
<dbReference type="Proteomes" id="UP000199073">
    <property type="component" value="Unassembled WGS sequence"/>
</dbReference>